<dbReference type="STRING" id="1123357.SAMN02745244_01243"/>
<evidence type="ECO:0000259" key="4">
    <source>
        <dbReference type="Pfam" id="PF25834"/>
    </source>
</evidence>
<feature type="domain" description="SaeA third Fn3-like" evidence="4">
    <location>
        <begin position="408"/>
        <end position="502"/>
    </location>
</feature>
<feature type="domain" description="SaeA first Fn3-like" evidence="2">
    <location>
        <begin position="205"/>
        <end position="297"/>
    </location>
</feature>
<dbReference type="InterPro" id="IPR058694">
    <property type="entry name" value="Fn3_SaeA_4th"/>
</dbReference>
<protein>
    <submittedName>
        <fullName evidence="6">Uncharacterized protein</fullName>
    </submittedName>
</protein>
<dbReference type="Pfam" id="PF25835">
    <property type="entry name" value="Fn3_SaeA_5th"/>
    <property type="match status" value="1"/>
</dbReference>
<dbReference type="AlphaFoldDB" id="A0A1M6EPN3"/>
<dbReference type="Pfam" id="PF25834">
    <property type="entry name" value="Fn3_SaeA_4th"/>
    <property type="match status" value="1"/>
</dbReference>
<dbReference type="Pfam" id="PF25832">
    <property type="entry name" value="Fn3_SaeA_2nd"/>
    <property type="match status" value="1"/>
</dbReference>
<evidence type="ECO:0000313" key="7">
    <source>
        <dbReference type="Proteomes" id="UP000184512"/>
    </source>
</evidence>
<evidence type="ECO:0000259" key="2">
    <source>
        <dbReference type="Pfam" id="PF25832"/>
    </source>
</evidence>
<evidence type="ECO:0000256" key="1">
    <source>
        <dbReference type="SAM" id="MobiDB-lite"/>
    </source>
</evidence>
<proteinExistence type="predicted"/>
<sequence length="723" mass="77685">MPSQRDLELWGHLDIRLRNVAEHILWENRDTLLNIFNELAPTLDGPPEPARAAAEPVEAEVAEAEAEPAGVEPTTLSQSPEDRFRRLLEWSSVHPDGAVQQIGDQDLARLASSGATTRAEVEAVAARLSAQAPVRAHATEVAAVLSGAPEEDEPEQAAPEEPAAQQVTPPEPIETDPFPPFVWQRTPQFAPFSWAYGGAEAYGHLSAELGDDGVQLFWSPVPTRAAVTLYRVVESASNWPSGAPELGSLVGVTTATSGTAEIHPSGPVTYLAVWVNQGDSLLDATRSQPRLVGVAQVVWPPSGLTVQVTANRTVVALLSTPEGSRVEVQRFRKGATVSYDINRELDRELVSVTGFRDLNPPMGEDIVYAAFCVAELADGTSMVSRPVTAEAHVIPELQQIKVSVARSTSTPGTFDISWLAPRHGRVVLFATPERPPHGLEDVPRTREIVEGQGLTPEFRIVSPPTDLGGLMTITGYAVDPGWVRAHFVAVHWVSDESVWVGPAVSMVTPHAPTHATIVERVDSEIITFSWPEGVTVVQAYQGPRGQGVDPAGSEPIAQLTRDEYITMGGMRITRTLPSNGCAIHLYGVVYLDGMPMYSEATSLDYPGITRLQYQVVPYGPDSSPAQAGTRPASYRIYAQVDDDLHDTPLAIVGQLGRLPLHPQDGRLLAQPVVSLRAGIHTFVGELPAGPTLAFVRLFVNLPPADCGAVAVLDPPVGTLEVTV</sequence>
<feature type="region of interest" description="Disordered" evidence="1">
    <location>
        <begin position="146"/>
        <end position="179"/>
    </location>
</feature>
<dbReference type="InterPro" id="IPR058691">
    <property type="entry name" value="Fn3_SaeA_1st"/>
</dbReference>
<evidence type="ECO:0000259" key="5">
    <source>
        <dbReference type="Pfam" id="PF25835"/>
    </source>
</evidence>
<feature type="domain" description="SaeA fourth Fn3-like" evidence="5">
    <location>
        <begin position="513"/>
        <end position="604"/>
    </location>
</feature>
<organism evidence="6 7">
    <name type="scientific">Tessaracoccus bendigoensis DSM 12906</name>
    <dbReference type="NCBI Taxonomy" id="1123357"/>
    <lineage>
        <taxon>Bacteria</taxon>
        <taxon>Bacillati</taxon>
        <taxon>Actinomycetota</taxon>
        <taxon>Actinomycetes</taxon>
        <taxon>Propionibacteriales</taxon>
        <taxon>Propionibacteriaceae</taxon>
        <taxon>Tessaracoccus</taxon>
    </lineage>
</organism>
<dbReference type="EMBL" id="FQZG01000018">
    <property type="protein sequence ID" value="SHI87487.1"/>
    <property type="molecule type" value="Genomic_DNA"/>
</dbReference>
<dbReference type="Proteomes" id="UP000184512">
    <property type="component" value="Unassembled WGS sequence"/>
</dbReference>
<dbReference type="InterPro" id="IPR058693">
    <property type="entry name" value="Fn3_SaeA_3rd"/>
</dbReference>
<feature type="compositionally biased region" description="Low complexity" evidence="1">
    <location>
        <begin position="156"/>
        <end position="168"/>
    </location>
</feature>
<dbReference type="InterPro" id="IPR058692">
    <property type="entry name" value="Fn3_SaeA_2nd"/>
</dbReference>
<gene>
    <name evidence="6" type="ORF">SAMN02745244_01243</name>
</gene>
<dbReference type="Pfam" id="PF25833">
    <property type="entry name" value="Fn3_SaeA_3rd"/>
    <property type="match status" value="1"/>
</dbReference>
<accession>A0A1M6EPN3</accession>
<name>A0A1M6EPN3_9ACTN</name>
<evidence type="ECO:0000259" key="3">
    <source>
        <dbReference type="Pfam" id="PF25833"/>
    </source>
</evidence>
<evidence type="ECO:0000313" key="6">
    <source>
        <dbReference type="EMBL" id="SHI87487.1"/>
    </source>
</evidence>
<reference evidence="6 7" key="1">
    <citation type="submission" date="2016-11" db="EMBL/GenBank/DDBJ databases">
        <authorList>
            <person name="Jaros S."/>
            <person name="Januszkiewicz K."/>
            <person name="Wedrychowicz H."/>
        </authorList>
    </citation>
    <scope>NUCLEOTIDE SEQUENCE [LARGE SCALE GENOMIC DNA]</scope>
    <source>
        <strain evidence="6 7">DSM 12906</strain>
    </source>
</reference>
<feature type="domain" description="SaeA second Fn3-like" evidence="3">
    <location>
        <begin position="311"/>
        <end position="391"/>
    </location>
</feature>
<keyword evidence="7" id="KW-1185">Reference proteome</keyword>
<feature type="compositionally biased region" description="Pro residues" evidence="1">
    <location>
        <begin position="169"/>
        <end position="179"/>
    </location>
</feature>